<keyword evidence="3" id="KW-1185">Reference proteome</keyword>
<evidence type="ECO:0000313" key="3">
    <source>
        <dbReference type="Proteomes" id="UP000796761"/>
    </source>
</evidence>
<dbReference type="AlphaFoldDB" id="A0A8K1D9D7"/>
<name>A0A8K1D9D7_9PASS</name>
<evidence type="ECO:0000313" key="2">
    <source>
        <dbReference type="EMBL" id="TRZ08028.1"/>
    </source>
</evidence>
<feature type="compositionally biased region" description="Low complexity" evidence="1">
    <location>
        <begin position="44"/>
        <end position="53"/>
    </location>
</feature>
<dbReference type="Proteomes" id="UP000796761">
    <property type="component" value="Unassembled WGS sequence"/>
</dbReference>
<protein>
    <submittedName>
        <fullName evidence="2">Uncharacterized protein</fullName>
    </submittedName>
</protein>
<feature type="non-terminal residue" evidence="2">
    <location>
        <position position="83"/>
    </location>
</feature>
<feature type="region of interest" description="Disordered" evidence="1">
    <location>
        <begin position="1"/>
        <end position="83"/>
    </location>
</feature>
<dbReference type="EMBL" id="SWJQ01001517">
    <property type="protein sequence ID" value="TRZ08028.1"/>
    <property type="molecule type" value="Genomic_DNA"/>
</dbReference>
<evidence type="ECO:0000256" key="1">
    <source>
        <dbReference type="SAM" id="MobiDB-lite"/>
    </source>
</evidence>
<gene>
    <name evidence="2" type="ORF">HGM15179_019081</name>
</gene>
<organism evidence="2 3">
    <name type="scientific">Zosterops borbonicus</name>
    <dbReference type="NCBI Taxonomy" id="364589"/>
    <lineage>
        <taxon>Eukaryota</taxon>
        <taxon>Metazoa</taxon>
        <taxon>Chordata</taxon>
        <taxon>Craniata</taxon>
        <taxon>Vertebrata</taxon>
        <taxon>Euteleostomi</taxon>
        <taxon>Archelosauria</taxon>
        <taxon>Archosauria</taxon>
        <taxon>Dinosauria</taxon>
        <taxon>Saurischia</taxon>
        <taxon>Theropoda</taxon>
        <taxon>Coelurosauria</taxon>
        <taxon>Aves</taxon>
        <taxon>Neognathae</taxon>
        <taxon>Neoaves</taxon>
        <taxon>Telluraves</taxon>
        <taxon>Australaves</taxon>
        <taxon>Passeriformes</taxon>
        <taxon>Sylvioidea</taxon>
        <taxon>Zosteropidae</taxon>
        <taxon>Zosterops</taxon>
    </lineage>
</organism>
<accession>A0A8K1D9D7</accession>
<proteinExistence type="predicted"/>
<comment type="caution">
    <text evidence="2">The sequence shown here is derived from an EMBL/GenBank/DDBJ whole genome shotgun (WGS) entry which is preliminary data.</text>
</comment>
<sequence length="83" mass="8851">MPLSPAGSKHENPESPPPEPPGQRQPRSGEPSPGLREEPRLEPARSSSAGPRSPKLPKLPPRMEEPAPGAIVVRIGIPDLQQT</sequence>
<feature type="compositionally biased region" description="Pro residues" evidence="1">
    <location>
        <begin position="14"/>
        <end position="23"/>
    </location>
</feature>
<reference evidence="2" key="1">
    <citation type="submission" date="2019-04" db="EMBL/GenBank/DDBJ databases">
        <title>Genome assembly of Zosterops borbonicus 15179.</title>
        <authorList>
            <person name="Leroy T."/>
            <person name="Anselmetti Y."/>
            <person name="Tilak M.-K."/>
            <person name="Nabholz B."/>
        </authorList>
    </citation>
    <scope>NUCLEOTIDE SEQUENCE</scope>
    <source>
        <strain evidence="2">HGM_15179</strain>
        <tissue evidence="2">Muscle</tissue>
    </source>
</reference>